<dbReference type="PANTHER" id="PTHR33577">
    <property type="entry name" value="STERIGMATOCYSTIN BIOSYNTHESIS PEROXIDASE STCC-RELATED"/>
    <property type="match status" value="1"/>
</dbReference>
<organism evidence="9 10">
    <name type="scientific">Alternaria burnsii</name>
    <dbReference type="NCBI Taxonomy" id="1187904"/>
    <lineage>
        <taxon>Eukaryota</taxon>
        <taxon>Fungi</taxon>
        <taxon>Dikarya</taxon>
        <taxon>Ascomycota</taxon>
        <taxon>Pezizomycotina</taxon>
        <taxon>Dothideomycetes</taxon>
        <taxon>Pleosporomycetidae</taxon>
        <taxon>Pleosporales</taxon>
        <taxon>Pleosporineae</taxon>
        <taxon>Pleosporaceae</taxon>
        <taxon>Alternaria</taxon>
        <taxon>Alternaria sect. Alternaria</taxon>
    </lineage>
</organism>
<keyword evidence="10" id="KW-1185">Reference proteome</keyword>
<keyword evidence="4" id="KW-0479">Metal-binding</keyword>
<evidence type="ECO:0000256" key="3">
    <source>
        <dbReference type="ARBA" id="ARBA00022617"/>
    </source>
</evidence>
<keyword evidence="6" id="KW-0408">Iron</keyword>
<gene>
    <name evidence="9" type="ORF">GT037_003504</name>
</gene>
<dbReference type="Proteomes" id="UP000596902">
    <property type="component" value="Unassembled WGS sequence"/>
</dbReference>
<evidence type="ECO:0000256" key="1">
    <source>
        <dbReference type="ARBA" id="ARBA00001970"/>
    </source>
</evidence>
<comment type="similarity">
    <text evidence="7">Belongs to the chloroperoxidase family.</text>
</comment>
<feature type="non-terminal residue" evidence="9">
    <location>
        <position position="1"/>
    </location>
</feature>
<sequence length="579" mass="62430">GLPVTMNLHSGQLTCSIKESLVGKSKVDVFAVPRHNSVAHATLLRRLKPALNGVNLSNCSAQLDPFSVRCSAAWGQVSRTMRTCLGRLEVLEMVYLASTNLGNTVADRLRDMSIIDYTLCNKGGKTALNQWREADIQDFMMAMLGVTARTWEMIIINHSTSSQGYFFAMHTLSLILLQASAAVAYPWVSGQPGVNSGLFRNARTVERRQANCPFNPVHKGAAPYTAPYTYTGAKNGVPGSQKGGIKVPADGDTAHAYTPPGPNDIRGPCPGLNAAANHNFLSHDGITNFQELVDAQQNVYNVGYDLAVLLAVLGIEAGGDVLSGRLSIGCDATSRTATLPILGTQPGLDGHNKFEADSSLTRNDFFLADGDNYSFNGTLFAEMKAVADKVSGGNFDRNALAAYRSQRYEESVQENPNFFFGPLSLLLYGAASFLYELFPSYGDKGSFFGAVEDSSAPGGWRHVPERIPDNWFSRVEPYNNMDVTNEILAQYLKYPKLFGGNVGTNNFDALSTPFDIIVDGKLPNDVTTAQLLCLLYQLGVMAVPSTLSTVTDITGAVLDFGIGKLNPVFKNAGCPLKVG</sequence>
<proteinExistence type="inferred from homology"/>
<evidence type="ECO:0000313" key="9">
    <source>
        <dbReference type="EMBL" id="KAF7678123.1"/>
    </source>
</evidence>
<keyword evidence="3" id="KW-0349">Heme</keyword>
<dbReference type="GeneID" id="62201729"/>
<evidence type="ECO:0000313" key="10">
    <source>
        <dbReference type="Proteomes" id="UP000596902"/>
    </source>
</evidence>
<dbReference type="Gene3D" id="1.10.489.10">
    <property type="entry name" value="Chloroperoxidase-like"/>
    <property type="match status" value="1"/>
</dbReference>
<evidence type="ECO:0000256" key="7">
    <source>
        <dbReference type="ARBA" id="ARBA00025795"/>
    </source>
</evidence>
<dbReference type="EMBL" id="JAAABM010000004">
    <property type="protein sequence ID" value="KAF7678123.1"/>
    <property type="molecule type" value="Genomic_DNA"/>
</dbReference>
<dbReference type="SUPFAM" id="SSF47571">
    <property type="entry name" value="Cloroperoxidase"/>
    <property type="match status" value="1"/>
</dbReference>
<dbReference type="Pfam" id="PF01328">
    <property type="entry name" value="Peroxidase_2"/>
    <property type="match status" value="1"/>
</dbReference>
<feature type="domain" description="Heme haloperoxidase family profile" evidence="8">
    <location>
        <begin position="253"/>
        <end position="489"/>
    </location>
</feature>
<dbReference type="InterPro" id="IPR000028">
    <property type="entry name" value="Chloroperoxidase"/>
</dbReference>
<evidence type="ECO:0000259" key="8">
    <source>
        <dbReference type="PROSITE" id="PS51405"/>
    </source>
</evidence>
<reference evidence="9" key="2">
    <citation type="submission" date="2020-08" db="EMBL/GenBank/DDBJ databases">
        <title>Draft Genome Sequence of Cumin Blight Pathogen Alternaria burnsii.</title>
        <authorList>
            <person name="Feng Z."/>
        </authorList>
    </citation>
    <scope>NUCLEOTIDE SEQUENCE</scope>
    <source>
        <strain evidence="9">CBS107.38</strain>
    </source>
</reference>
<name>A0A8H7BBD1_9PLEO</name>
<keyword evidence="5" id="KW-0560">Oxidoreductase</keyword>
<dbReference type="RefSeq" id="XP_038788258.1">
    <property type="nucleotide sequence ID" value="XM_038928551.1"/>
</dbReference>
<evidence type="ECO:0000256" key="2">
    <source>
        <dbReference type="ARBA" id="ARBA00022559"/>
    </source>
</evidence>
<keyword evidence="2" id="KW-0575">Peroxidase</keyword>
<dbReference type="GO" id="GO:0004601">
    <property type="term" value="F:peroxidase activity"/>
    <property type="evidence" value="ECO:0007669"/>
    <property type="project" value="UniProtKB-KW"/>
</dbReference>
<comment type="cofactor">
    <cofactor evidence="1">
        <name>heme b</name>
        <dbReference type="ChEBI" id="CHEBI:60344"/>
    </cofactor>
</comment>
<accession>A0A8H7BBD1</accession>
<reference evidence="9" key="1">
    <citation type="submission" date="2020-01" db="EMBL/GenBank/DDBJ databases">
        <authorList>
            <person name="Feng Z.H.Z."/>
        </authorList>
    </citation>
    <scope>NUCLEOTIDE SEQUENCE</scope>
    <source>
        <strain evidence="9">CBS107.38</strain>
    </source>
</reference>
<comment type="caution">
    <text evidence="9">The sequence shown here is derived from an EMBL/GenBank/DDBJ whole genome shotgun (WGS) entry which is preliminary data.</text>
</comment>
<protein>
    <submittedName>
        <fullName evidence="9">Glycerol-3-phosphate mitochondrial</fullName>
    </submittedName>
</protein>
<evidence type="ECO:0000256" key="4">
    <source>
        <dbReference type="ARBA" id="ARBA00022723"/>
    </source>
</evidence>
<evidence type="ECO:0000256" key="5">
    <source>
        <dbReference type="ARBA" id="ARBA00023002"/>
    </source>
</evidence>
<evidence type="ECO:0000256" key="6">
    <source>
        <dbReference type="ARBA" id="ARBA00023004"/>
    </source>
</evidence>
<dbReference type="InterPro" id="IPR036851">
    <property type="entry name" value="Chloroperoxidase-like_sf"/>
</dbReference>
<dbReference type="GO" id="GO:0046872">
    <property type="term" value="F:metal ion binding"/>
    <property type="evidence" value="ECO:0007669"/>
    <property type="project" value="UniProtKB-KW"/>
</dbReference>
<dbReference type="PANTHER" id="PTHR33577:SF15">
    <property type="entry name" value="HEME HALOPEROXIDASE FAMILY PROFILE DOMAIN-CONTAINING PROTEIN"/>
    <property type="match status" value="1"/>
</dbReference>
<dbReference type="PROSITE" id="PS51405">
    <property type="entry name" value="HEME_HALOPEROXIDASE"/>
    <property type="match status" value="1"/>
</dbReference>
<dbReference type="AlphaFoldDB" id="A0A8H7BBD1"/>